<reference evidence="4" key="1">
    <citation type="journal article" date="2020" name="mSystems">
        <title>Genome- and Community-Level Interaction Insights into Carbon Utilization and Element Cycling Functions of Hydrothermarchaeota in Hydrothermal Sediment.</title>
        <authorList>
            <person name="Zhou Z."/>
            <person name="Liu Y."/>
            <person name="Xu W."/>
            <person name="Pan J."/>
            <person name="Luo Z.H."/>
            <person name="Li M."/>
        </authorList>
    </citation>
    <scope>NUCLEOTIDE SEQUENCE [LARGE SCALE GENOMIC DNA]</scope>
    <source>
        <strain evidence="4">SpSt-132</strain>
    </source>
</reference>
<dbReference type="Pfam" id="PF03448">
    <property type="entry name" value="MgtE_N"/>
    <property type="match status" value="1"/>
</dbReference>
<sequence>MLRGLFIIALLLSFSFPQSALQKRIKEDKERKAKDEISTMTKDLEEKLKRLEEERKKLEELKRVEPKKEEQRPEVKKLVDIFNKASPDEAGAIMNNLDSNLAAEVLINLKERQAAAILEAMDPKKAAEVSAIILERKKKR</sequence>
<evidence type="ECO:0000256" key="1">
    <source>
        <dbReference type="SAM" id="Coils"/>
    </source>
</evidence>
<gene>
    <name evidence="4" type="ORF">ENO47_05385</name>
    <name evidence="5" type="ORF">ENO47_08520</name>
</gene>
<dbReference type="InterPro" id="IPR006668">
    <property type="entry name" value="Mg_transptr_MgtE_intracell_dom"/>
</dbReference>
<feature type="signal peptide" evidence="2">
    <location>
        <begin position="1"/>
        <end position="20"/>
    </location>
</feature>
<feature type="chain" id="PRO_5035087199" description="Magnesium transporter MgtE intracellular domain-containing protein" evidence="2">
    <location>
        <begin position="21"/>
        <end position="140"/>
    </location>
</feature>
<accession>A0A7C2ZH46</accession>
<dbReference type="SUPFAM" id="SSF158791">
    <property type="entry name" value="MgtE N-terminal domain-like"/>
    <property type="match status" value="1"/>
</dbReference>
<keyword evidence="1" id="KW-0175">Coiled coil</keyword>
<evidence type="ECO:0000313" key="5">
    <source>
        <dbReference type="EMBL" id="HEW46686.1"/>
    </source>
</evidence>
<evidence type="ECO:0000259" key="3">
    <source>
        <dbReference type="Pfam" id="PF03448"/>
    </source>
</evidence>
<feature type="coiled-coil region" evidence="1">
    <location>
        <begin position="34"/>
        <end position="71"/>
    </location>
</feature>
<evidence type="ECO:0000256" key="2">
    <source>
        <dbReference type="SAM" id="SignalP"/>
    </source>
</evidence>
<proteinExistence type="predicted"/>
<keyword evidence="2" id="KW-0732">Signal</keyword>
<protein>
    <recommendedName>
        <fullName evidence="3">Magnesium transporter MgtE intracellular domain-containing protein</fullName>
    </recommendedName>
</protein>
<dbReference type="AlphaFoldDB" id="A0A7C2ZH46"/>
<comment type="caution">
    <text evidence="4">The sequence shown here is derived from an EMBL/GenBank/DDBJ whole genome shotgun (WGS) entry which is preliminary data.</text>
</comment>
<dbReference type="EMBL" id="DSFP01000046">
    <property type="protein sequence ID" value="HEW46086.1"/>
    <property type="molecule type" value="Genomic_DNA"/>
</dbReference>
<feature type="domain" description="Magnesium transporter MgtE intracellular" evidence="3">
    <location>
        <begin position="76"/>
        <end position="129"/>
    </location>
</feature>
<dbReference type="Gene3D" id="1.25.60.10">
    <property type="entry name" value="MgtE N-terminal domain-like"/>
    <property type="match status" value="1"/>
</dbReference>
<dbReference type="EMBL" id="DSFP01000070">
    <property type="protein sequence ID" value="HEW46686.1"/>
    <property type="molecule type" value="Genomic_DNA"/>
</dbReference>
<name>A0A7C2ZH46_9AQUI</name>
<evidence type="ECO:0000313" key="4">
    <source>
        <dbReference type="EMBL" id="HEW46086.1"/>
    </source>
</evidence>
<dbReference type="InterPro" id="IPR038076">
    <property type="entry name" value="MgtE_N_sf"/>
</dbReference>
<organism evidence="4">
    <name type="scientific">Hydrogenobacter sp</name>
    <dbReference type="NCBI Taxonomy" id="2152829"/>
    <lineage>
        <taxon>Bacteria</taxon>
        <taxon>Pseudomonadati</taxon>
        <taxon>Aquificota</taxon>
        <taxon>Aquificia</taxon>
        <taxon>Aquificales</taxon>
        <taxon>Aquificaceae</taxon>
        <taxon>Hydrogenobacter</taxon>
    </lineage>
</organism>